<name>A0A848H8E7_9BURK</name>
<accession>A0A848H8E7</accession>
<dbReference type="EMBL" id="JABBFX010000001">
    <property type="protein sequence ID" value="NML43938.1"/>
    <property type="molecule type" value="Genomic_DNA"/>
</dbReference>
<dbReference type="RefSeq" id="WP_169418113.1">
    <property type="nucleotide sequence ID" value="NZ_JABBFX010000001.1"/>
</dbReference>
<reference evidence="1 2" key="1">
    <citation type="submission" date="2020-04" db="EMBL/GenBank/DDBJ databases">
        <title>Ramlibacter sp. G-1-2-2 isolated from soil.</title>
        <authorList>
            <person name="Dahal R.H."/>
        </authorList>
    </citation>
    <scope>NUCLEOTIDE SEQUENCE [LARGE SCALE GENOMIC DNA]</scope>
    <source>
        <strain evidence="1 2">G-1-2-2</strain>
    </source>
</reference>
<protein>
    <submittedName>
        <fullName evidence="1">Uncharacterized protein</fullName>
    </submittedName>
</protein>
<evidence type="ECO:0000313" key="2">
    <source>
        <dbReference type="Proteomes" id="UP000541185"/>
    </source>
</evidence>
<gene>
    <name evidence="1" type="ORF">HHL11_09270</name>
</gene>
<dbReference type="AlphaFoldDB" id="A0A848H8E7"/>
<keyword evidence="2" id="KW-1185">Reference proteome</keyword>
<sequence length="108" mass="12530">MSLFLEPLRRLLGAVGVRGWAPLRPPEEFHLGGDLIYRLKAWPRLPEAGRTLDIYRVLSVMSSRPVNRQWILSRVRMEPHKLEEMLRQWVSEGALEVIDPRRFAQSGA</sequence>
<organism evidence="1 2">
    <name type="scientific">Ramlibacter agri</name>
    <dbReference type="NCBI Taxonomy" id="2728837"/>
    <lineage>
        <taxon>Bacteria</taxon>
        <taxon>Pseudomonadati</taxon>
        <taxon>Pseudomonadota</taxon>
        <taxon>Betaproteobacteria</taxon>
        <taxon>Burkholderiales</taxon>
        <taxon>Comamonadaceae</taxon>
        <taxon>Ramlibacter</taxon>
    </lineage>
</organism>
<proteinExistence type="predicted"/>
<dbReference type="Proteomes" id="UP000541185">
    <property type="component" value="Unassembled WGS sequence"/>
</dbReference>
<comment type="caution">
    <text evidence="1">The sequence shown here is derived from an EMBL/GenBank/DDBJ whole genome shotgun (WGS) entry which is preliminary data.</text>
</comment>
<evidence type="ECO:0000313" key="1">
    <source>
        <dbReference type="EMBL" id="NML43938.1"/>
    </source>
</evidence>